<evidence type="ECO:0000256" key="1">
    <source>
        <dbReference type="SAM" id="MobiDB-lite"/>
    </source>
</evidence>
<dbReference type="NCBIfam" id="NF046101">
    <property type="entry name" value="PA3496_fam"/>
    <property type="match status" value="1"/>
</dbReference>
<accession>A0ABU9HBE3</accession>
<organism evidence="2 3">
    <name type="scientific">Psychromonas arctica</name>
    <dbReference type="NCBI Taxonomy" id="168275"/>
    <lineage>
        <taxon>Bacteria</taxon>
        <taxon>Pseudomonadati</taxon>
        <taxon>Pseudomonadota</taxon>
        <taxon>Gammaproteobacteria</taxon>
        <taxon>Alteromonadales</taxon>
        <taxon>Psychromonadaceae</taxon>
        <taxon>Psychromonas</taxon>
    </lineage>
</organism>
<dbReference type="InterPro" id="IPR058059">
    <property type="entry name" value="PA3496-like"/>
</dbReference>
<reference evidence="2 3" key="1">
    <citation type="submission" date="2024-02" db="EMBL/GenBank/DDBJ databases">
        <title>Bacteria isolated from the canopy kelp, Nereocystis luetkeana.</title>
        <authorList>
            <person name="Pfister C.A."/>
            <person name="Younker I.T."/>
            <person name="Light S.H."/>
        </authorList>
    </citation>
    <scope>NUCLEOTIDE SEQUENCE [LARGE SCALE GENOMIC DNA]</scope>
    <source>
        <strain evidence="2 3">TI.2.07</strain>
    </source>
</reference>
<dbReference type="RefSeq" id="WP_025563799.1">
    <property type="nucleotide sequence ID" value="NZ_JBAKBA010000016.1"/>
</dbReference>
<feature type="compositionally biased region" description="Acidic residues" evidence="1">
    <location>
        <begin position="11"/>
        <end position="32"/>
    </location>
</feature>
<evidence type="ECO:0000313" key="3">
    <source>
        <dbReference type="Proteomes" id="UP001366060"/>
    </source>
</evidence>
<proteinExistence type="predicted"/>
<name>A0ABU9HBE3_9GAMM</name>
<comment type="caution">
    <text evidence="2">The sequence shown here is derived from an EMBL/GenBank/DDBJ whole genome shotgun (WGS) entry which is preliminary data.</text>
</comment>
<feature type="compositionally biased region" description="Polar residues" evidence="1">
    <location>
        <begin position="1"/>
        <end position="10"/>
    </location>
</feature>
<evidence type="ECO:0000313" key="2">
    <source>
        <dbReference type="EMBL" id="MEL0659207.1"/>
    </source>
</evidence>
<keyword evidence="3" id="KW-1185">Reference proteome</keyword>
<dbReference type="EMBL" id="JBAKBA010000016">
    <property type="protein sequence ID" value="MEL0659207.1"/>
    <property type="molecule type" value="Genomic_DNA"/>
</dbReference>
<dbReference type="Proteomes" id="UP001366060">
    <property type="component" value="Unassembled WGS sequence"/>
</dbReference>
<feature type="region of interest" description="Disordered" evidence="1">
    <location>
        <begin position="1"/>
        <end position="49"/>
    </location>
</feature>
<protein>
    <submittedName>
        <fullName evidence="2">Uncharacterized protein</fullName>
    </submittedName>
</protein>
<gene>
    <name evidence="2" type="ORF">V6255_08645</name>
</gene>
<sequence length="79" mass="9449">MTNTNTNSLQTEDDDVQDVNDFFTEDDWDEDNSSTKKKQALMNDRKRGRVRRSIEEIKERRRLKDLLGDDYDDLDYLDS</sequence>